<dbReference type="RefSeq" id="WP_306987007.1">
    <property type="nucleotide sequence ID" value="NZ_JAUSYQ010000002.1"/>
</dbReference>
<proteinExistence type="predicted"/>
<accession>A0AAW8FU87</accession>
<dbReference type="Proteomes" id="UP001234216">
    <property type="component" value="Unassembled WGS sequence"/>
</dbReference>
<evidence type="ECO:0000313" key="1">
    <source>
        <dbReference type="EMBL" id="MDQ0913606.1"/>
    </source>
</evidence>
<protein>
    <recommendedName>
        <fullName evidence="3">Transposase</fullName>
    </recommendedName>
</protein>
<dbReference type="AlphaFoldDB" id="A0AAW8FU87"/>
<sequence length="79" mass="8854">MKKQPPAKGSPSVVYQARLPVSKRTVDLVDGLIRRRRKQLGPRWRKAAPGTQAIVVPAVLRHDQRLGHRGRVVGGRQLM</sequence>
<evidence type="ECO:0000313" key="2">
    <source>
        <dbReference type="Proteomes" id="UP001234216"/>
    </source>
</evidence>
<gene>
    <name evidence="1" type="ORF">QFZ22_009678</name>
</gene>
<comment type="caution">
    <text evidence="1">The sequence shown here is derived from an EMBL/GenBank/DDBJ whole genome shotgun (WGS) entry which is preliminary data.</text>
</comment>
<reference evidence="1" key="1">
    <citation type="submission" date="2023-07" db="EMBL/GenBank/DDBJ databases">
        <title>Comparative genomics of wheat-associated soil bacteria to identify genetic determinants of phenazine resistance.</title>
        <authorList>
            <person name="Mouncey N."/>
        </authorList>
    </citation>
    <scope>NUCLEOTIDE SEQUENCE</scope>
    <source>
        <strain evidence="1">V4I22</strain>
    </source>
</reference>
<name>A0AAW8FU87_9ACTN</name>
<evidence type="ECO:0008006" key="3">
    <source>
        <dbReference type="Google" id="ProtNLM"/>
    </source>
</evidence>
<dbReference type="EMBL" id="JAUSZV010000006">
    <property type="protein sequence ID" value="MDQ0913606.1"/>
    <property type="molecule type" value="Genomic_DNA"/>
</dbReference>
<organism evidence="1 2">
    <name type="scientific">Streptomyces canus</name>
    <dbReference type="NCBI Taxonomy" id="58343"/>
    <lineage>
        <taxon>Bacteria</taxon>
        <taxon>Bacillati</taxon>
        <taxon>Actinomycetota</taxon>
        <taxon>Actinomycetes</taxon>
        <taxon>Kitasatosporales</taxon>
        <taxon>Streptomycetaceae</taxon>
        <taxon>Streptomyces</taxon>
        <taxon>Streptomyces aurantiacus group</taxon>
    </lineage>
</organism>